<evidence type="ECO:0000313" key="4">
    <source>
        <dbReference type="Proteomes" id="UP000231279"/>
    </source>
</evidence>
<feature type="domain" description="Protein kinase" evidence="2">
    <location>
        <begin position="93"/>
        <end position="357"/>
    </location>
</feature>
<keyword evidence="4" id="KW-1185">Reference proteome</keyword>
<dbReference type="EMBL" id="NKXS01003801">
    <property type="protein sequence ID" value="PIN08470.1"/>
    <property type="molecule type" value="Genomic_DNA"/>
</dbReference>
<dbReference type="OrthoDB" id="1736040at2759"/>
<dbReference type="EC" id="2.7.11.1" evidence="3"/>
<dbReference type="InterPro" id="IPR001245">
    <property type="entry name" value="Ser-Thr/Tyr_kinase_cat_dom"/>
</dbReference>
<dbReference type="InterPro" id="IPR000719">
    <property type="entry name" value="Prot_kinase_dom"/>
</dbReference>
<evidence type="ECO:0000259" key="2">
    <source>
        <dbReference type="PROSITE" id="PS50011"/>
    </source>
</evidence>
<comment type="caution">
    <text evidence="3">The sequence shown here is derived from an EMBL/GenBank/DDBJ whole genome shotgun (WGS) entry which is preliminary data.</text>
</comment>
<dbReference type="PROSITE" id="PS50011">
    <property type="entry name" value="PROTEIN_KINASE_DOM"/>
    <property type="match status" value="1"/>
</dbReference>
<keyword evidence="1" id="KW-0547">Nucleotide-binding</keyword>
<protein>
    <submittedName>
        <fullName evidence="3">Serine/threonine protein kinase</fullName>
        <ecNumber evidence="3">2.7.11.1</ecNumber>
    </submittedName>
</protein>
<organism evidence="3 4">
    <name type="scientific">Handroanthus impetiginosus</name>
    <dbReference type="NCBI Taxonomy" id="429701"/>
    <lineage>
        <taxon>Eukaryota</taxon>
        <taxon>Viridiplantae</taxon>
        <taxon>Streptophyta</taxon>
        <taxon>Embryophyta</taxon>
        <taxon>Tracheophyta</taxon>
        <taxon>Spermatophyta</taxon>
        <taxon>Magnoliopsida</taxon>
        <taxon>eudicotyledons</taxon>
        <taxon>Gunneridae</taxon>
        <taxon>Pentapetalae</taxon>
        <taxon>asterids</taxon>
        <taxon>lamiids</taxon>
        <taxon>Lamiales</taxon>
        <taxon>Bignoniaceae</taxon>
        <taxon>Crescentiina</taxon>
        <taxon>Tabebuia alliance</taxon>
        <taxon>Handroanthus</taxon>
    </lineage>
</organism>
<dbReference type="GO" id="GO:0004674">
    <property type="term" value="F:protein serine/threonine kinase activity"/>
    <property type="evidence" value="ECO:0007669"/>
    <property type="project" value="UniProtKB-KW"/>
</dbReference>
<accession>A0A2G9GTX3</accession>
<dbReference type="Gene3D" id="3.30.200.20">
    <property type="entry name" value="Phosphorylase Kinase, domain 1"/>
    <property type="match status" value="1"/>
</dbReference>
<dbReference type="STRING" id="429701.A0A2G9GTX3"/>
<reference evidence="4" key="1">
    <citation type="journal article" date="2018" name="Gigascience">
        <title>Genome assembly of the Pink Ipe (Handroanthus impetiginosus, Bignoniaceae), a highly valued, ecologically keystone Neotropical timber forest tree.</title>
        <authorList>
            <person name="Silva-Junior O.B."/>
            <person name="Grattapaglia D."/>
            <person name="Novaes E."/>
            <person name="Collevatti R.G."/>
        </authorList>
    </citation>
    <scope>NUCLEOTIDE SEQUENCE [LARGE SCALE GENOMIC DNA]</scope>
    <source>
        <strain evidence="4">cv. UFG-1</strain>
    </source>
</reference>
<sequence length="375" mass="42304">MSDIYDNWEKLVRAVLRKEQLWQLFHAHSRSPSILSESSDASSSSHLSSPSANMPFDFLSSSSYSREEYFEVPNKLVFTAKFTRAFGIEDLFKASTGYLGKGMFGSVYKATLYDMIVVVMKRLKPVNVSEVQFRRRMEIIGNIRDENVVALKGYYSYKEEKIILYEYYCNGSVSQLLHGKTGENQAHVDWPTRLRIAIGAARGIAHIHTQIGGKLVHGNIRSSNVFINPQRYGCISDIGLAAVKTTTFTPAIRCYAPEDENTRNVSQESDVYSFGVFLLELVTRTSPIAFDLVKWVNSVEYKEWNPKVVDIDLLKNNSAIKEQIVKTLEVGMSCGAKSPERRPKMSAVVKMIEDISMMNTEKQVSTGRKISGTLQ</sequence>
<dbReference type="InterPro" id="IPR050994">
    <property type="entry name" value="At_inactive_RLKs"/>
</dbReference>
<dbReference type="InterPro" id="IPR011009">
    <property type="entry name" value="Kinase-like_dom_sf"/>
</dbReference>
<dbReference type="Pfam" id="PF07714">
    <property type="entry name" value="PK_Tyr_Ser-Thr"/>
    <property type="match status" value="1"/>
</dbReference>
<name>A0A2G9GTX3_9LAMI</name>
<dbReference type="Proteomes" id="UP000231279">
    <property type="component" value="Unassembled WGS sequence"/>
</dbReference>
<dbReference type="PANTHER" id="PTHR48010:SF1">
    <property type="entry name" value="PROTEIN KINASE DOMAIN-CONTAINING PROTEIN"/>
    <property type="match status" value="1"/>
</dbReference>
<feature type="binding site" evidence="1">
    <location>
        <position position="121"/>
    </location>
    <ligand>
        <name>ATP</name>
        <dbReference type="ChEBI" id="CHEBI:30616"/>
    </ligand>
</feature>
<dbReference type="InterPro" id="IPR017441">
    <property type="entry name" value="Protein_kinase_ATP_BS"/>
</dbReference>
<dbReference type="Gene3D" id="1.10.510.10">
    <property type="entry name" value="Transferase(Phosphotransferase) domain 1"/>
    <property type="match status" value="1"/>
</dbReference>
<keyword evidence="3" id="KW-0808">Transferase</keyword>
<dbReference type="SUPFAM" id="SSF56112">
    <property type="entry name" value="Protein kinase-like (PK-like)"/>
    <property type="match status" value="1"/>
</dbReference>
<dbReference type="GO" id="GO:0005524">
    <property type="term" value="F:ATP binding"/>
    <property type="evidence" value="ECO:0007669"/>
    <property type="project" value="UniProtKB-UniRule"/>
</dbReference>
<keyword evidence="3" id="KW-0723">Serine/threonine-protein kinase</keyword>
<dbReference type="AlphaFoldDB" id="A0A2G9GTX3"/>
<dbReference type="PROSITE" id="PS00107">
    <property type="entry name" value="PROTEIN_KINASE_ATP"/>
    <property type="match status" value="1"/>
</dbReference>
<keyword evidence="1" id="KW-0067">ATP-binding</keyword>
<evidence type="ECO:0000256" key="1">
    <source>
        <dbReference type="PROSITE-ProRule" id="PRU10141"/>
    </source>
</evidence>
<gene>
    <name evidence="3" type="ORF">CDL12_18952</name>
</gene>
<dbReference type="PANTHER" id="PTHR48010">
    <property type="entry name" value="OS05G0588300 PROTEIN"/>
    <property type="match status" value="1"/>
</dbReference>
<evidence type="ECO:0000313" key="3">
    <source>
        <dbReference type="EMBL" id="PIN08470.1"/>
    </source>
</evidence>
<keyword evidence="3" id="KW-0418">Kinase</keyword>
<proteinExistence type="predicted"/>